<keyword evidence="2" id="KW-0812">Transmembrane</keyword>
<proteinExistence type="predicted"/>
<feature type="transmembrane region" description="Helical" evidence="2">
    <location>
        <begin position="59"/>
        <end position="82"/>
    </location>
</feature>
<organism evidence="3 4">
    <name type="scientific">Phoxinus phoxinus</name>
    <name type="common">Eurasian minnow</name>
    <dbReference type="NCBI Taxonomy" id="58324"/>
    <lineage>
        <taxon>Eukaryota</taxon>
        <taxon>Metazoa</taxon>
        <taxon>Chordata</taxon>
        <taxon>Craniata</taxon>
        <taxon>Vertebrata</taxon>
        <taxon>Euteleostomi</taxon>
        <taxon>Actinopterygii</taxon>
        <taxon>Neopterygii</taxon>
        <taxon>Teleostei</taxon>
        <taxon>Ostariophysi</taxon>
        <taxon>Cypriniformes</taxon>
        <taxon>Leuciscidae</taxon>
        <taxon>Phoxininae</taxon>
        <taxon>Phoxinus</taxon>
    </lineage>
</organism>
<name>A0AAN9HLF2_9TELE</name>
<gene>
    <name evidence="3" type="ORF">R3I93_000948</name>
</gene>
<evidence type="ECO:0000313" key="4">
    <source>
        <dbReference type="Proteomes" id="UP001364617"/>
    </source>
</evidence>
<evidence type="ECO:0000256" key="2">
    <source>
        <dbReference type="SAM" id="Phobius"/>
    </source>
</evidence>
<dbReference type="AlphaFoldDB" id="A0AAN9HLF2"/>
<keyword evidence="4" id="KW-1185">Reference proteome</keyword>
<accession>A0AAN9HLF2</accession>
<evidence type="ECO:0000313" key="3">
    <source>
        <dbReference type="EMBL" id="KAK7176858.1"/>
    </source>
</evidence>
<dbReference type="EMBL" id="JAYKXH010000001">
    <property type="protein sequence ID" value="KAK7176858.1"/>
    <property type="molecule type" value="Genomic_DNA"/>
</dbReference>
<keyword evidence="2" id="KW-1133">Transmembrane helix</keyword>
<evidence type="ECO:0000256" key="1">
    <source>
        <dbReference type="SAM" id="MobiDB-lite"/>
    </source>
</evidence>
<keyword evidence="2" id="KW-0472">Membrane</keyword>
<dbReference type="Proteomes" id="UP001364617">
    <property type="component" value="Unassembled WGS sequence"/>
</dbReference>
<reference evidence="3 4" key="1">
    <citation type="submission" date="2024-02" db="EMBL/GenBank/DDBJ databases">
        <title>Chromosome-level genome assembly of the Eurasian Minnow (Phoxinus phoxinus).</title>
        <authorList>
            <person name="Oriowo T.O."/>
            <person name="Martin S."/>
            <person name="Stange M."/>
            <person name="Chrysostomakis Y."/>
            <person name="Brown T."/>
            <person name="Winkler S."/>
            <person name="Kukowka S."/>
            <person name="Myers E.W."/>
            <person name="Bohne A."/>
        </authorList>
    </citation>
    <scope>NUCLEOTIDE SEQUENCE [LARGE SCALE GENOMIC DNA]</scope>
    <source>
        <strain evidence="3">ZFMK-TIS-60720</strain>
        <tissue evidence="3">Whole Organism</tissue>
    </source>
</reference>
<feature type="region of interest" description="Disordered" evidence="1">
    <location>
        <begin position="92"/>
        <end position="111"/>
    </location>
</feature>
<protein>
    <submittedName>
        <fullName evidence="3">Uncharacterized protein</fullName>
    </submittedName>
</protein>
<sequence>MCETVVVKNDSSFYNIQGHNYLILSIERSTEPLHYQCTLSNEANCGLRLLLKENQGQDWSYHAVFVFNTLILLLSGIVNIFLCKRLRRTSESHAGVSDPSPPGTPPSDAASLNRVSIDLNYTTLQFPEDDDTSSENSAIERRKTRRNAIYSSLKCNVPNITEES</sequence>
<comment type="caution">
    <text evidence="3">The sequence shown here is derived from an EMBL/GenBank/DDBJ whole genome shotgun (WGS) entry which is preliminary data.</text>
</comment>